<dbReference type="PANTHER" id="PTHR43380:SF1">
    <property type="entry name" value="2-OXOISOVALERATE DEHYDROGENASE SUBUNIT ALPHA, MITOCHONDRIAL"/>
    <property type="match status" value="1"/>
</dbReference>
<comment type="subunit">
    <text evidence="2 10">Heterodimer of an alpha and a beta chain.</text>
</comment>
<evidence type="ECO:0000256" key="3">
    <source>
        <dbReference type="ARBA" id="ARBA00012281"/>
    </source>
</evidence>
<dbReference type="InterPro" id="IPR001017">
    <property type="entry name" value="DH_E1"/>
</dbReference>
<evidence type="ECO:0000313" key="12">
    <source>
        <dbReference type="EMBL" id="GAK47231.1"/>
    </source>
</evidence>
<feature type="domain" description="Dehydrogenase E1 component" evidence="11">
    <location>
        <begin position="55"/>
        <end position="345"/>
    </location>
</feature>
<name>A0A081BGR3_9LACO</name>
<keyword evidence="5 10" id="KW-0560">Oxidoreductase</keyword>
<dbReference type="eggNOG" id="COG1071">
    <property type="taxonomic scope" value="Bacteria"/>
</dbReference>
<evidence type="ECO:0000256" key="1">
    <source>
        <dbReference type="ARBA" id="ARBA00001964"/>
    </source>
</evidence>
<evidence type="ECO:0000256" key="6">
    <source>
        <dbReference type="ARBA" id="ARBA00023052"/>
    </source>
</evidence>
<dbReference type="Pfam" id="PF00676">
    <property type="entry name" value="E1_dh"/>
    <property type="match status" value="1"/>
</dbReference>
<organism evidence="12 13">
    <name type="scientific">Secundilactobacillus oryzae JCM 18671</name>
    <dbReference type="NCBI Taxonomy" id="1291743"/>
    <lineage>
        <taxon>Bacteria</taxon>
        <taxon>Bacillati</taxon>
        <taxon>Bacillota</taxon>
        <taxon>Bacilli</taxon>
        <taxon>Lactobacillales</taxon>
        <taxon>Lactobacillaceae</taxon>
        <taxon>Secundilactobacillus</taxon>
    </lineage>
</organism>
<keyword evidence="6 10" id="KW-0786">Thiamine pyrophosphate</keyword>
<comment type="caution">
    <text evidence="12">The sequence shown here is derived from an EMBL/GenBank/DDBJ whole genome shotgun (WGS) entry which is preliminary data.</text>
</comment>
<gene>
    <name evidence="12" type="primary">pdhA</name>
    <name evidence="12" type="ORF">LOSG293_030700</name>
</gene>
<dbReference type="OrthoDB" id="9766715at2"/>
<dbReference type="STRING" id="1291743.LOSG293_030700"/>
<evidence type="ECO:0000256" key="2">
    <source>
        <dbReference type="ARBA" id="ARBA00011870"/>
    </source>
</evidence>
<dbReference type="EMBL" id="BBJM01000003">
    <property type="protein sequence ID" value="GAK47231.1"/>
    <property type="molecule type" value="Genomic_DNA"/>
</dbReference>
<proteinExistence type="predicted"/>
<dbReference type="PANTHER" id="PTHR43380">
    <property type="entry name" value="2-OXOISOVALERATE DEHYDROGENASE SUBUNIT ALPHA, MITOCHONDRIAL"/>
    <property type="match status" value="1"/>
</dbReference>
<comment type="cofactor">
    <cofactor evidence="1 10">
        <name>thiamine diphosphate</name>
        <dbReference type="ChEBI" id="CHEBI:58937"/>
    </cofactor>
</comment>
<evidence type="ECO:0000259" key="11">
    <source>
        <dbReference type="Pfam" id="PF00676"/>
    </source>
</evidence>
<dbReference type="AlphaFoldDB" id="A0A081BGR3"/>
<dbReference type="RefSeq" id="WP_034526252.1">
    <property type="nucleotide sequence ID" value="NZ_BBAZ01000003.1"/>
</dbReference>
<protein>
    <recommendedName>
        <fullName evidence="4 10">Pyruvate dehydrogenase E1 component subunit alpha</fullName>
        <ecNumber evidence="3 10">1.2.4.1</ecNumber>
    </recommendedName>
</protein>
<dbReference type="CDD" id="cd02000">
    <property type="entry name" value="TPP_E1_PDC_ADC_BCADC"/>
    <property type="match status" value="1"/>
</dbReference>
<reference evidence="12" key="1">
    <citation type="journal article" date="2014" name="Genome Announc.">
        <title>Draft Genome Sequence of Lactobacillus oryzae Strain SG293T.</title>
        <authorList>
            <person name="Tanizawa Y."/>
            <person name="Fujisawa T."/>
            <person name="Mochizuki T."/>
            <person name="Kaminuma E."/>
            <person name="Nakamura Y."/>
            <person name="Tohno M."/>
        </authorList>
    </citation>
    <scope>NUCLEOTIDE SEQUENCE [LARGE SCALE GENOMIC DNA]</scope>
    <source>
        <strain evidence="12">SG293</strain>
    </source>
</reference>
<evidence type="ECO:0000256" key="5">
    <source>
        <dbReference type="ARBA" id="ARBA00023002"/>
    </source>
</evidence>
<dbReference type="GO" id="GO:0009083">
    <property type="term" value="P:branched-chain amino acid catabolic process"/>
    <property type="evidence" value="ECO:0007669"/>
    <property type="project" value="TreeGrafter"/>
</dbReference>
<evidence type="ECO:0000313" key="13">
    <source>
        <dbReference type="Proteomes" id="UP000028700"/>
    </source>
</evidence>
<dbReference type="InterPro" id="IPR050771">
    <property type="entry name" value="Alpha-ketoacid_DH_E1_comp"/>
</dbReference>
<dbReference type="GO" id="GO:0004739">
    <property type="term" value="F:pyruvate dehydrogenase (acetyl-transferring) activity"/>
    <property type="evidence" value="ECO:0007669"/>
    <property type="project" value="UniProtKB-UniRule"/>
</dbReference>
<dbReference type="InterPro" id="IPR017596">
    <property type="entry name" value="PdhA/BkdA"/>
</dbReference>
<comment type="function">
    <text evidence="8 10">The pyruvate dehydrogenase complex catalyzes the overall conversion of pyruvate to acetyl-CoA and CO(2). It contains multiple copies of three enzymatic components: pyruvate dehydrogenase (E1), dihydrolipoamide acetyltransferase (E2) and lipoamide dehydrogenase (E3).</text>
</comment>
<evidence type="ECO:0000256" key="8">
    <source>
        <dbReference type="ARBA" id="ARBA00025211"/>
    </source>
</evidence>
<dbReference type="SUPFAM" id="SSF52518">
    <property type="entry name" value="Thiamin diphosphate-binding fold (THDP-binding)"/>
    <property type="match status" value="1"/>
</dbReference>
<keyword evidence="7 10" id="KW-0670">Pyruvate</keyword>
<dbReference type="EC" id="1.2.4.1" evidence="3 10"/>
<accession>A0A081BGR3</accession>
<evidence type="ECO:0000256" key="4">
    <source>
        <dbReference type="ARBA" id="ARBA00014159"/>
    </source>
</evidence>
<dbReference type="NCBIfam" id="TIGR03181">
    <property type="entry name" value="PDH_E1_alph_x"/>
    <property type="match status" value="1"/>
</dbReference>
<evidence type="ECO:0000256" key="10">
    <source>
        <dbReference type="RuleBase" id="RU366007"/>
    </source>
</evidence>
<dbReference type="Gene3D" id="3.40.50.970">
    <property type="match status" value="1"/>
</dbReference>
<dbReference type="InterPro" id="IPR029061">
    <property type="entry name" value="THDP-binding"/>
</dbReference>
<evidence type="ECO:0000256" key="7">
    <source>
        <dbReference type="ARBA" id="ARBA00023317"/>
    </source>
</evidence>
<dbReference type="Proteomes" id="UP000028700">
    <property type="component" value="Unassembled WGS sequence"/>
</dbReference>
<sequence length="373" mass="41691">MAATKKEAKAVDFDKIKSTMSDPYKNPLQIVDENAKIVNQKLFDNFSDDQLVDLMKKMVWERALHEQTMNFSRQGRLGFYAPTEGEEASEMGSVSAMTDKDYLFPAYRDLPQLIQHAASVKQGFLWSKGNAIGNDYGEGRAWFPQIIIGAQYVETAGAALGIKKNGDKDAVAFTYTGDGGTSQGDFYEGMNFAAAYQAPALFFVQNNGYAISVPRAKQTGAETLAQKAVAMGIPSIQVDGMDVLAVYQATKEARDYITAGNGPVMLETLTFRYGAHSSAGDDPSRYRTKEEEQPWFDKDPLIRMRKILTDKKLWSQEQEDKLVEEYKNSFKEEMKAAEATPKQTVVEMLKTTFEEPTPNIKKQIAEFEAKESK</sequence>
<keyword evidence="13" id="KW-1185">Reference proteome</keyword>
<evidence type="ECO:0000256" key="9">
    <source>
        <dbReference type="ARBA" id="ARBA00051231"/>
    </source>
</evidence>
<comment type="catalytic activity">
    <reaction evidence="9 10">
        <text>N(6)-[(R)-lipoyl]-L-lysyl-[protein] + pyruvate + H(+) = N(6)-[(R)-S(8)-acetyldihydrolipoyl]-L-lysyl-[protein] + CO2</text>
        <dbReference type="Rhea" id="RHEA:19189"/>
        <dbReference type="Rhea" id="RHEA-COMP:10474"/>
        <dbReference type="Rhea" id="RHEA-COMP:10478"/>
        <dbReference type="ChEBI" id="CHEBI:15361"/>
        <dbReference type="ChEBI" id="CHEBI:15378"/>
        <dbReference type="ChEBI" id="CHEBI:16526"/>
        <dbReference type="ChEBI" id="CHEBI:83099"/>
        <dbReference type="ChEBI" id="CHEBI:83111"/>
        <dbReference type="EC" id="1.2.4.1"/>
    </reaction>
</comment>